<keyword evidence="3" id="KW-1185">Reference proteome</keyword>
<dbReference type="PANTHER" id="PTHR42966:SF1">
    <property type="entry name" value="SIALIC ACID SYNTHASE"/>
    <property type="match status" value="1"/>
</dbReference>
<dbReference type="CDD" id="cd11615">
    <property type="entry name" value="SAF_NeuB_like"/>
    <property type="match status" value="1"/>
</dbReference>
<dbReference type="Pfam" id="PF03102">
    <property type="entry name" value="NeuB"/>
    <property type="match status" value="1"/>
</dbReference>
<dbReference type="PANTHER" id="PTHR42966">
    <property type="entry name" value="N-ACETYLNEURAMINATE SYNTHASE"/>
    <property type="match status" value="1"/>
</dbReference>
<dbReference type="Gene3D" id="3.20.20.70">
    <property type="entry name" value="Aldolase class I"/>
    <property type="match status" value="1"/>
</dbReference>
<organism evidence="2 3">
    <name type="scientific">Phyllotreta striolata</name>
    <name type="common">Striped flea beetle</name>
    <name type="synonym">Crioceris striolata</name>
    <dbReference type="NCBI Taxonomy" id="444603"/>
    <lineage>
        <taxon>Eukaryota</taxon>
        <taxon>Metazoa</taxon>
        <taxon>Ecdysozoa</taxon>
        <taxon>Arthropoda</taxon>
        <taxon>Hexapoda</taxon>
        <taxon>Insecta</taxon>
        <taxon>Pterygota</taxon>
        <taxon>Neoptera</taxon>
        <taxon>Endopterygota</taxon>
        <taxon>Coleoptera</taxon>
        <taxon>Polyphaga</taxon>
        <taxon>Cucujiformia</taxon>
        <taxon>Chrysomeloidea</taxon>
        <taxon>Chrysomelidae</taxon>
        <taxon>Galerucinae</taxon>
        <taxon>Alticini</taxon>
        <taxon>Phyllotreta</taxon>
    </lineage>
</organism>
<dbReference type="Gene3D" id="3.90.1210.10">
    <property type="entry name" value="Antifreeze-like/N-acetylneuraminic acid synthase C-terminal domain"/>
    <property type="match status" value="1"/>
</dbReference>
<evidence type="ECO:0000313" key="2">
    <source>
        <dbReference type="EMBL" id="CAG9861330.1"/>
    </source>
</evidence>
<dbReference type="SUPFAM" id="SSF51269">
    <property type="entry name" value="AFP III-like domain"/>
    <property type="match status" value="1"/>
</dbReference>
<gene>
    <name evidence="2" type="ORF">PHYEVI_LOCUS7672</name>
</gene>
<dbReference type="Proteomes" id="UP001153712">
    <property type="component" value="Chromosome 4"/>
</dbReference>
<dbReference type="InterPro" id="IPR013785">
    <property type="entry name" value="Aldolase_TIM"/>
</dbReference>
<accession>A0A9N9TQP0</accession>
<reference evidence="2" key="1">
    <citation type="submission" date="2022-01" db="EMBL/GenBank/DDBJ databases">
        <authorList>
            <person name="King R."/>
        </authorList>
    </citation>
    <scope>NUCLEOTIDE SEQUENCE</scope>
</reference>
<dbReference type="EMBL" id="OU900097">
    <property type="protein sequence ID" value="CAG9861330.1"/>
    <property type="molecule type" value="Genomic_DNA"/>
</dbReference>
<dbReference type="OrthoDB" id="9928645at2759"/>
<dbReference type="InterPro" id="IPR051690">
    <property type="entry name" value="PseI-like"/>
</dbReference>
<dbReference type="GO" id="GO:0047444">
    <property type="term" value="F:N-acylneuraminate-9-phosphate synthase activity"/>
    <property type="evidence" value="ECO:0007669"/>
    <property type="project" value="TreeGrafter"/>
</dbReference>
<proteinExistence type="predicted"/>
<dbReference type="PROSITE" id="PS50844">
    <property type="entry name" value="AFP_LIKE"/>
    <property type="match status" value="1"/>
</dbReference>
<dbReference type="SUPFAM" id="SSF51569">
    <property type="entry name" value="Aldolase"/>
    <property type="match status" value="1"/>
</dbReference>
<evidence type="ECO:0000259" key="1">
    <source>
        <dbReference type="PROSITE" id="PS50844"/>
    </source>
</evidence>
<evidence type="ECO:0000313" key="3">
    <source>
        <dbReference type="Proteomes" id="UP001153712"/>
    </source>
</evidence>
<dbReference type="InterPro" id="IPR013132">
    <property type="entry name" value="PseI/NeuA/B-like_N"/>
</dbReference>
<sequence>MDFSKLKKTFVIAEIGQNHQGSLDTAKYLIKTAKDCGADCVKFQKSDIHEKFNKSALSRPYESPHSFGLTYGEHKRFLEFSEEEYRQLKEYACELGILFTASAMDVNSLDFLINLGVPFIKIGSGDANNYLLIEKAARSGIPLVVSTGMQGWDTVKEIHAIISKWHNNFALLHCISSYPTPLAQINLNCIKLYQSEFPDTIVGYSGHELGVHVIERHITLDKTQKGSDHKCSLDPKEFEDLVKGIRSVEMALGEPIKKFQECEKSCYEKLGKTLVYRRNLRKNHIVRRDDLNVKVAEPKGIDGAVIDDIIGKSLRKDVEEDQSVLSQDFL</sequence>
<dbReference type="AlphaFoldDB" id="A0A9N9TQP0"/>
<protein>
    <recommendedName>
        <fullName evidence="1">AFP-like domain-containing protein</fullName>
    </recommendedName>
</protein>
<name>A0A9N9TQP0_PHYSR</name>
<dbReference type="InterPro" id="IPR006190">
    <property type="entry name" value="SAF_AFP_Neu5Ac"/>
</dbReference>
<feature type="domain" description="AFP-like" evidence="1">
    <location>
        <begin position="273"/>
        <end position="330"/>
    </location>
</feature>
<dbReference type="InterPro" id="IPR057736">
    <property type="entry name" value="SAF_PseI/NeuA/NeuB"/>
</dbReference>
<dbReference type="InterPro" id="IPR036732">
    <property type="entry name" value="AFP_Neu5c_C_sf"/>
</dbReference>
<dbReference type="GO" id="GO:0016051">
    <property type="term" value="P:carbohydrate biosynthetic process"/>
    <property type="evidence" value="ECO:0007669"/>
    <property type="project" value="InterPro"/>
</dbReference>